<dbReference type="STRING" id="1134406.ADN00_06600"/>
<evidence type="ECO:0000313" key="1">
    <source>
        <dbReference type="EMBL" id="KPL78585.1"/>
    </source>
</evidence>
<dbReference type="PATRIC" id="fig|1134406.4.peg.2828"/>
<evidence type="ECO:0008006" key="3">
    <source>
        <dbReference type="Google" id="ProtNLM"/>
    </source>
</evidence>
<protein>
    <recommendedName>
        <fullName evidence="3">Carboxypeptidase regulatory-like domain-containing protein</fullName>
    </recommendedName>
</protein>
<dbReference type="OrthoDB" id="9779283at2"/>
<evidence type="ECO:0000313" key="2">
    <source>
        <dbReference type="Proteomes" id="UP000050417"/>
    </source>
</evidence>
<proteinExistence type="predicted"/>
<organism evidence="1 2">
    <name type="scientific">Ornatilinea apprima</name>
    <dbReference type="NCBI Taxonomy" id="1134406"/>
    <lineage>
        <taxon>Bacteria</taxon>
        <taxon>Bacillati</taxon>
        <taxon>Chloroflexota</taxon>
        <taxon>Anaerolineae</taxon>
        <taxon>Anaerolineales</taxon>
        <taxon>Anaerolineaceae</taxon>
        <taxon>Ornatilinea</taxon>
    </lineage>
</organism>
<reference evidence="1 2" key="1">
    <citation type="submission" date="2015-07" db="EMBL/GenBank/DDBJ databases">
        <title>Genome sequence of Ornatilinea apprima DSM 23815.</title>
        <authorList>
            <person name="Hemp J."/>
            <person name="Ward L.M."/>
            <person name="Pace L.A."/>
            <person name="Fischer W.W."/>
        </authorList>
    </citation>
    <scope>NUCLEOTIDE SEQUENCE [LARGE SCALE GENOMIC DNA]</scope>
    <source>
        <strain evidence="1 2">P3M-1</strain>
    </source>
</reference>
<dbReference type="RefSeq" id="WP_075062187.1">
    <property type="nucleotide sequence ID" value="NZ_LGCL01000017.1"/>
</dbReference>
<dbReference type="EMBL" id="LGCL01000017">
    <property type="protein sequence ID" value="KPL78585.1"/>
    <property type="molecule type" value="Genomic_DNA"/>
</dbReference>
<accession>A0A0P6Y9V3</accession>
<sequence>MALNQKHYFSLAIRILGIVSLVGLLWFSQGERARLAAAAPLLPWQSTLPESVTINGRVTHGGGGELPAEMEVLLVVYEDMTVKMQQVTGVDADGYFEFLEVPVRSGWAYLVSVIHQEVPFYSDLITADDLAFVSEISLPVKIYDSTRDTSGLRAEAVQVSIDFSEPGMLRVAQSYTIANPSALVVLPAEADGAVLTFSLPANAQQVSLADGELGGRFIRAGDQVGDRQAVLHHERQHTVAYAYQVPYTRGYTLELILPVETRSLSVMAPANGVRLKGTGLNDAGTRDAQGQTMRLFTASNLPAGEVVKLEISGRPRDPGDPVSTSSLSIGLAGLALAVIASAVVVSRWTKHEPPAAEGTYLVGNGSDEPVEYWLEQIASLDDLQRSGQIDPAVYEARRAELKSRLHKIRQRDEQ</sequence>
<dbReference type="AlphaFoldDB" id="A0A0P6Y9V3"/>
<comment type="caution">
    <text evidence="1">The sequence shown here is derived from an EMBL/GenBank/DDBJ whole genome shotgun (WGS) entry which is preliminary data.</text>
</comment>
<dbReference type="Proteomes" id="UP000050417">
    <property type="component" value="Unassembled WGS sequence"/>
</dbReference>
<name>A0A0P6Y9V3_9CHLR</name>
<gene>
    <name evidence="1" type="ORF">ADN00_06600</name>
</gene>
<keyword evidence="2" id="KW-1185">Reference proteome</keyword>